<dbReference type="PANTHER" id="PTHR36039:SF2">
    <property type="entry name" value="RNA LIGASE_CYCLIC NUCLEOTIDE PHOSPHODIESTERASE FAMILY PROTEIN"/>
    <property type="match status" value="1"/>
</dbReference>
<dbReference type="Proteomes" id="UP001564626">
    <property type="component" value="Unassembled WGS sequence"/>
</dbReference>
<sequence length="166" mass="17184">MADALDLYFDATTEAEVRALLRRLTDAGVPAATGRPHLTLAAAGSIPERVRRSLRTELRLLSIPDLLLSTVGASSGADRTLLLGAVVDAELLAVHSAVHDVLAGQVPNPSAYHFPGGWLPHCALATGLTDEQLGAGFAALLPPPALRAGVAGVAITETHTGNIEFL</sequence>
<evidence type="ECO:0000313" key="1">
    <source>
        <dbReference type="EMBL" id="MEY8041621.1"/>
    </source>
</evidence>
<name>A0ABV4CP97_9PSEU</name>
<keyword evidence="2" id="KW-1185">Reference proteome</keyword>
<dbReference type="Pfam" id="PF13563">
    <property type="entry name" value="2_5_RNA_ligase2"/>
    <property type="match status" value="1"/>
</dbReference>
<dbReference type="PANTHER" id="PTHR36039">
    <property type="match status" value="1"/>
</dbReference>
<dbReference type="EMBL" id="JBGEHV010000039">
    <property type="protein sequence ID" value="MEY8041621.1"/>
    <property type="molecule type" value="Genomic_DNA"/>
</dbReference>
<protein>
    <submittedName>
        <fullName evidence="1">2'-5' RNA ligase family protein</fullName>
    </submittedName>
</protein>
<dbReference type="RefSeq" id="WP_345358831.1">
    <property type="nucleotide sequence ID" value="NZ_BAABII010000004.1"/>
</dbReference>
<accession>A0ABV4CP97</accession>
<reference evidence="1 2" key="1">
    <citation type="submission" date="2024-08" db="EMBL/GenBank/DDBJ databases">
        <title>Genome mining of Saccharopolyspora cebuensis PGLac3 from Nigerian medicinal plant.</title>
        <authorList>
            <person name="Ezeobiora C.E."/>
            <person name="Igbokwe N.H."/>
            <person name="Amin D.H."/>
            <person name="Mendie U.E."/>
        </authorList>
    </citation>
    <scope>NUCLEOTIDE SEQUENCE [LARGE SCALE GENOMIC DNA]</scope>
    <source>
        <strain evidence="1 2">PGLac3</strain>
    </source>
</reference>
<proteinExistence type="predicted"/>
<dbReference type="GO" id="GO:0016874">
    <property type="term" value="F:ligase activity"/>
    <property type="evidence" value="ECO:0007669"/>
    <property type="project" value="UniProtKB-KW"/>
</dbReference>
<dbReference type="SUPFAM" id="SSF55144">
    <property type="entry name" value="LigT-like"/>
    <property type="match status" value="1"/>
</dbReference>
<gene>
    <name evidence="1" type="ORF">AB8O55_19615</name>
</gene>
<comment type="caution">
    <text evidence="1">The sequence shown here is derived from an EMBL/GenBank/DDBJ whole genome shotgun (WGS) entry which is preliminary data.</text>
</comment>
<organism evidence="1 2">
    <name type="scientific">Saccharopolyspora cebuensis</name>
    <dbReference type="NCBI Taxonomy" id="418759"/>
    <lineage>
        <taxon>Bacteria</taxon>
        <taxon>Bacillati</taxon>
        <taxon>Actinomycetota</taxon>
        <taxon>Actinomycetes</taxon>
        <taxon>Pseudonocardiales</taxon>
        <taxon>Pseudonocardiaceae</taxon>
        <taxon>Saccharopolyspora</taxon>
    </lineage>
</organism>
<keyword evidence="1" id="KW-0436">Ligase</keyword>
<dbReference type="InterPro" id="IPR009097">
    <property type="entry name" value="Cyclic_Pdiesterase"/>
</dbReference>
<dbReference type="Gene3D" id="3.90.1140.10">
    <property type="entry name" value="Cyclic phosphodiesterase"/>
    <property type="match status" value="1"/>
</dbReference>
<evidence type="ECO:0000313" key="2">
    <source>
        <dbReference type="Proteomes" id="UP001564626"/>
    </source>
</evidence>